<sequence>MRNTLLLLLPLLLTGCGQSVADTTPVAGPHPHSVQITDERRCHQCGMFITRYPGPKGVARVKGQPGDTAFCSTSDLFQFVLQPQNRRQVEQAWVHDLAQTNWDQPSDSAFIPADKAWYVVGSSRHGAMGPTLASFSLRNMAEAFANSYGGKVLAHDQLTLEMLGKGGHHQHKHH</sequence>
<dbReference type="InterPro" id="IPR008719">
    <property type="entry name" value="N2O_reductase_NosL"/>
</dbReference>
<dbReference type="AlphaFoldDB" id="A0A4U1BDR9"/>
<evidence type="ECO:0000256" key="1">
    <source>
        <dbReference type="SAM" id="SignalP"/>
    </source>
</evidence>
<gene>
    <name evidence="2" type="ORF">FCL40_11370</name>
</gene>
<reference evidence="2 3" key="1">
    <citation type="submission" date="2019-04" db="EMBL/GenBank/DDBJ databases">
        <authorList>
            <person name="Hwang J.C."/>
        </authorList>
    </citation>
    <scope>NUCLEOTIDE SEQUENCE [LARGE SCALE GENOMIC DNA]</scope>
    <source>
        <strain evidence="2 3">IMCC35001</strain>
    </source>
</reference>
<accession>A0A4U1BDR9</accession>
<name>A0A4U1BDR9_9GAMM</name>
<feature type="chain" id="PRO_5020468286" evidence="1">
    <location>
        <begin position="22"/>
        <end position="174"/>
    </location>
</feature>
<protein>
    <submittedName>
        <fullName evidence="2">Nitrous oxide reductase accessory protein NosL</fullName>
    </submittedName>
</protein>
<keyword evidence="3" id="KW-1185">Reference proteome</keyword>
<dbReference type="Gene3D" id="3.30.70.2060">
    <property type="match status" value="1"/>
</dbReference>
<feature type="signal peptide" evidence="1">
    <location>
        <begin position="1"/>
        <end position="21"/>
    </location>
</feature>
<dbReference type="OrthoDB" id="982633at2"/>
<evidence type="ECO:0000313" key="2">
    <source>
        <dbReference type="EMBL" id="TKB48741.1"/>
    </source>
</evidence>
<keyword evidence="1" id="KW-0732">Signal</keyword>
<evidence type="ECO:0000313" key="3">
    <source>
        <dbReference type="Proteomes" id="UP000305674"/>
    </source>
</evidence>
<dbReference type="RefSeq" id="WP_136853418.1">
    <property type="nucleotide sequence ID" value="NZ_SWCI01000006.1"/>
</dbReference>
<dbReference type="PANTHER" id="PTHR41247">
    <property type="entry name" value="HTH-TYPE TRANSCRIPTIONAL REPRESSOR YCNK"/>
    <property type="match status" value="1"/>
</dbReference>
<dbReference type="PROSITE" id="PS51257">
    <property type="entry name" value="PROKAR_LIPOPROTEIN"/>
    <property type="match status" value="1"/>
</dbReference>
<dbReference type="Proteomes" id="UP000305674">
    <property type="component" value="Unassembled WGS sequence"/>
</dbReference>
<proteinExistence type="predicted"/>
<dbReference type="SUPFAM" id="SSF160387">
    <property type="entry name" value="NosL/MerB-like"/>
    <property type="match status" value="1"/>
</dbReference>
<dbReference type="Gene3D" id="3.30.70.2050">
    <property type="match status" value="1"/>
</dbReference>
<dbReference type="EMBL" id="SWCI01000006">
    <property type="protein sequence ID" value="TKB48741.1"/>
    <property type="molecule type" value="Genomic_DNA"/>
</dbReference>
<dbReference type="Pfam" id="PF05573">
    <property type="entry name" value="NosL"/>
    <property type="match status" value="1"/>
</dbReference>
<organism evidence="2 3">
    <name type="scientific">Ferrimonas sediminicola</name>
    <dbReference type="NCBI Taxonomy" id="2569538"/>
    <lineage>
        <taxon>Bacteria</taxon>
        <taxon>Pseudomonadati</taxon>
        <taxon>Pseudomonadota</taxon>
        <taxon>Gammaproteobacteria</taxon>
        <taxon>Alteromonadales</taxon>
        <taxon>Ferrimonadaceae</taxon>
        <taxon>Ferrimonas</taxon>
    </lineage>
</organism>
<comment type="caution">
    <text evidence="2">The sequence shown here is derived from an EMBL/GenBank/DDBJ whole genome shotgun (WGS) entry which is preliminary data.</text>
</comment>
<dbReference type="PANTHER" id="PTHR41247:SF1">
    <property type="entry name" value="HTH-TYPE TRANSCRIPTIONAL REPRESSOR YCNK"/>
    <property type="match status" value="1"/>
</dbReference>